<evidence type="ECO:0000313" key="2">
    <source>
        <dbReference type="EMBL" id="KAA6345985.1"/>
    </source>
</evidence>
<feature type="domain" description="HU" evidence="1">
    <location>
        <begin position="33"/>
        <end position="118"/>
    </location>
</feature>
<dbReference type="EMBL" id="SNRY01000147">
    <property type="protein sequence ID" value="KAA6345985.1"/>
    <property type="molecule type" value="Genomic_DNA"/>
</dbReference>
<dbReference type="AlphaFoldDB" id="A0A5J4SLA7"/>
<dbReference type="InterPro" id="IPR010992">
    <property type="entry name" value="IHF-like_DNA-bd_dom_sf"/>
</dbReference>
<accession>A0A5J4SLA7</accession>
<sequence>MAVLVKRYLRNKVIGDKTSPMLYHLKQVPGSSEIQTIESIARDIEAMGALSAEDVTHVTKSFVRELRKVLLRGDKVKVDGLGIFFLTFYSAGVENEKDCTVKTINRVNIRFRVDNTLRLVNDSTATTRGGENNVAFAIQGATTGGGGGTFAVTGVSVNDAPVSAGSGELIVSAGDTVKIQGAALSAATIKANFATSPTGSYIDRSLSDIGTVSATNTLITIHVTIATALITKLLRGDTGATVYEFEP</sequence>
<organism evidence="2">
    <name type="scientific">termite gut metagenome</name>
    <dbReference type="NCBI Taxonomy" id="433724"/>
    <lineage>
        <taxon>unclassified sequences</taxon>
        <taxon>metagenomes</taxon>
        <taxon>organismal metagenomes</taxon>
    </lineage>
</organism>
<dbReference type="GO" id="GO:0003677">
    <property type="term" value="F:DNA binding"/>
    <property type="evidence" value="ECO:0007669"/>
    <property type="project" value="InterPro"/>
</dbReference>
<evidence type="ECO:0000259" key="1">
    <source>
        <dbReference type="Pfam" id="PF18291"/>
    </source>
</evidence>
<dbReference type="SUPFAM" id="SSF47729">
    <property type="entry name" value="IHF-like DNA-binding proteins"/>
    <property type="match status" value="1"/>
</dbReference>
<name>A0A5J4SLA7_9ZZZZ</name>
<reference evidence="2" key="1">
    <citation type="submission" date="2019-03" db="EMBL/GenBank/DDBJ databases">
        <title>Single cell metagenomics reveals metabolic interactions within the superorganism composed of flagellate Streblomastix strix and complex community of Bacteroidetes bacteria on its surface.</title>
        <authorList>
            <person name="Treitli S.C."/>
            <person name="Kolisko M."/>
            <person name="Husnik F."/>
            <person name="Keeling P."/>
            <person name="Hampl V."/>
        </authorList>
    </citation>
    <scope>NUCLEOTIDE SEQUENCE</scope>
    <source>
        <strain evidence="2">STM</strain>
    </source>
</reference>
<comment type="caution">
    <text evidence="2">The sequence shown here is derived from an EMBL/GenBank/DDBJ whole genome shotgun (WGS) entry which is preliminary data.</text>
</comment>
<proteinExistence type="predicted"/>
<dbReference type="InterPro" id="IPR041607">
    <property type="entry name" value="HU-HIG"/>
</dbReference>
<dbReference type="Pfam" id="PF18291">
    <property type="entry name" value="HU-HIG"/>
    <property type="match status" value="1"/>
</dbReference>
<gene>
    <name evidence="2" type="ORF">EZS27_006465</name>
</gene>
<protein>
    <recommendedName>
        <fullName evidence="1">HU domain-containing protein</fullName>
    </recommendedName>
</protein>